<keyword evidence="1" id="KW-0472">Membrane</keyword>
<dbReference type="OrthoDB" id="4773974at2"/>
<dbReference type="Proteomes" id="UP000295578">
    <property type="component" value="Unassembled WGS sequence"/>
</dbReference>
<sequence length="132" mass="13818">MVGGMERALEMAASGRVVWGALALAAPGLNVKLAGIGDRDTPELRYLIRIFGSRAVALGLGYLLSDPAARRRWRRLCLMVDVCDTAAGLAHVVRGDVPRGSAAGLAAITGGYATLGLLALRAEERPALTPPR</sequence>
<evidence type="ECO:0008006" key="4">
    <source>
        <dbReference type="Google" id="ProtNLM"/>
    </source>
</evidence>
<dbReference type="AlphaFoldDB" id="A0A4R5B0N3"/>
<keyword evidence="1" id="KW-0812">Transmembrane</keyword>
<name>A0A4R5B0N3_9ACTN</name>
<keyword evidence="1" id="KW-1133">Transmembrane helix</keyword>
<evidence type="ECO:0000313" key="3">
    <source>
        <dbReference type="Proteomes" id="UP000295578"/>
    </source>
</evidence>
<protein>
    <recommendedName>
        <fullName evidence="4">DUF4267 domain-containing protein</fullName>
    </recommendedName>
</protein>
<accession>A0A4R5B0N3</accession>
<feature type="transmembrane region" description="Helical" evidence="1">
    <location>
        <begin position="46"/>
        <end position="64"/>
    </location>
</feature>
<organism evidence="2 3">
    <name type="scientific">Actinomadura darangshiensis</name>
    <dbReference type="NCBI Taxonomy" id="705336"/>
    <lineage>
        <taxon>Bacteria</taxon>
        <taxon>Bacillati</taxon>
        <taxon>Actinomycetota</taxon>
        <taxon>Actinomycetes</taxon>
        <taxon>Streptosporangiales</taxon>
        <taxon>Thermomonosporaceae</taxon>
        <taxon>Actinomadura</taxon>
    </lineage>
</organism>
<evidence type="ECO:0000256" key="1">
    <source>
        <dbReference type="SAM" id="Phobius"/>
    </source>
</evidence>
<evidence type="ECO:0000313" key="2">
    <source>
        <dbReference type="EMBL" id="TDD79518.1"/>
    </source>
</evidence>
<comment type="caution">
    <text evidence="2">The sequence shown here is derived from an EMBL/GenBank/DDBJ whole genome shotgun (WGS) entry which is preliminary data.</text>
</comment>
<reference evidence="2 3" key="1">
    <citation type="submission" date="2019-03" db="EMBL/GenBank/DDBJ databases">
        <title>Draft genome sequences of novel Actinobacteria.</title>
        <authorList>
            <person name="Sahin N."/>
            <person name="Ay H."/>
            <person name="Saygin H."/>
        </authorList>
    </citation>
    <scope>NUCLEOTIDE SEQUENCE [LARGE SCALE GENOMIC DNA]</scope>
    <source>
        <strain evidence="2 3">DSM 45941</strain>
    </source>
</reference>
<proteinExistence type="predicted"/>
<dbReference type="EMBL" id="SMKY01000110">
    <property type="protein sequence ID" value="TDD79518.1"/>
    <property type="molecule type" value="Genomic_DNA"/>
</dbReference>
<gene>
    <name evidence="2" type="ORF">E1293_23155</name>
</gene>
<keyword evidence="3" id="KW-1185">Reference proteome</keyword>